<organism evidence="3 4">
    <name type="scientific">Pseudonocardia ailaonensis</name>
    <dbReference type="NCBI Taxonomy" id="367279"/>
    <lineage>
        <taxon>Bacteria</taxon>
        <taxon>Bacillati</taxon>
        <taxon>Actinomycetota</taxon>
        <taxon>Actinomycetes</taxon>
        <taxon>Pseudonocardiales</taxon>
        <taxon>Pseudonocardiaceae</taxon>
        <taxon>Pseudonocardia</taxon>
    </lineage>
</organism>
<accession>A0ABN2N013</accession>
<keyword evidence="4" id="KW-1185">Reference proteome</keyword>
<name>A0ABN2N013_9PSEU</name>
<dbReference type="InterPro" id="IPR039375">
    <property type="entry name" value="NodN-like"/>
</dbReference>
<dbReference type="InterPro" id="IPR002539">
    <property type="entry name" value="MaoC-like_dom"/>
</dbReference>
<reference evidence="3 4" key="1">
    <citation type="journal article" date="2019" name="Int. J. Syst. Evol. Microbiol.">
        <title>The Global Catalogue of Microorganisms (GCM) 10K type strain sequencing project: providing services to taxonomists for standard genome sequencing and annotation.</title>
        <authorList>
            <consortium name="The Broad Institute Genomics Platform"/>
            <consortium name="The Broad Institute Genome Sequencing Center for Infectious Disease"/>
            <person name="Wu L."/>
            <person name="Ma J."/>
        </authorList>
    </citation>
    <scope>NUCLEOTIDE SEQUENCE [LARGE SCALE GENOMIC DNA]</scope>
    <source>
        <strain evidence="3 4">JCM 16009</strain>
    </source>
</reference>
<evidence type="ECO:0000259" key="2">
    <source>
        <dbReference type="Pfam" id="PF01575"/>
    </source>
</evidence>
<dbReference type="SUPFAM" id="SSF54637">
    <property type="entry name" value="Thioesterase/thiol ester dehydrase-isomerase"/>
    <property type="match status" value="1"/>
</dbReference>
<dbReference type="PANTHER" id="PTHR42993">
    <property type="entry name" value="MAOC-LIKE DEHYDRATASE DOMAIN-CONTAINING PROTEIN"/>
    <property type="match status" value="1"/>
</dbReference>
<dbReference type="EMBL" id="BAAAQK010000005">
    <property type="protein sequence ID" value="GAA1844286.1"/>
    <property type="molecule type" value="Genomic_DNA"/>
</dbReference>
<dbReference type="PANTHER" id="PTHR42993:SF1">
    <property type="entry name" value="MAOC-LIKE DEHYDRATASE DOMAIN-CONTAINING PROTEIN"/>
    <property type="match status" value="1"/>
</dbReference>
<dbReference type="Proteomes" id="UP001500449">
    <property type="component" value="Unassembled WGS sequence"/>
</dbReference>
<dbReference type="CDD" id="cd03450">
    <property type="entry name" value="NodN"/>
    <property type="match status" value="1"/>
</dbReference>
<dbReference type="Gene3D" id="3.10.129.10">
    <property type="entry name" value="Hotdog Thioesterase"/>
    <property type="match status" value="1"/>
</dbReference>
<dbReference type="InterPro" id="IPR029069">
    <property type="entry name" value="HotDog_dom_sf"/>
</dbReference>
<evidence type="ECO:0000313" key="4">
    <source>
        <dbReference type="Proteomes" id="UP001500449"/>
    </source>
</evidence>
<dbReference type="RefSeq" id="WP_344415668.1">
    <property type="nucleotide sequence ID" value="NZ_BAAAQK010000005.1"/>
</dbReference>
<feature type="domain" description="MaoC-like" evidence="2">
    <location>
        <begin position="23"/>
        <end position="135"/>
    </location>
</feature>
<evidence type="ECO:0000256" key="1">
    <source>
        <dbReference type="ARBA" id="ARBA00005254"/>
    </source>
</evidence>
<comment type="similarity">
    <text evidence="1">Belongs to the enoyl-CoA hydratase/isomerase family.</text>
</comment>
<gene>
    <name evidence="3" type="ORF">GCM10009836_24640</name>
</gene>
<sequence length="161" mass="17180">MTSGPTDVAGPLTVRGLDEIRAAEGAELGPTPWILVDQPMIDAFADVTGDHQWIHVDPERARDSPFGGTIAHGYLTLALCNQILPQLFAVEGVEMGINYGADRVRFPAPLPAGTRIRGCGRVDACTDVPGGVQTRITVTAEIEGGSRPACVVETLSRWMEK</sequence>
<dbReference type="Pfam" id="PF01575">
    <property type="entry name" value="MaoC_dehydratas"/>
    <property type="match status" value="1"/>
</dbReference>
<comment type="caution">
    <text evidence="3">The sequence shown here is derived from an EMBL/GenBank/DDBJ whole genome shotgun (WGS) entry which is preliminary data.</text>
</comment>
<evidence type="ECO:0000313" key="3">
    <source>
        <dbReference type="EMBL" id="GAA1844286.1"/>
    </source>
</evidence>
<protein>
    <submittedName>
        <fullName evidence="3">MaoC family dehydratase</fullName>
    </submittedName>
</protein>
<proteinExistence type="inferred from homology"/>